<keyword evidence="1" id="KW-0472">Membrane</keyword>
<keyword evidence="1" id="KW-1133">Transmembrane helix</keyword>
<protein>
    <submittedName>
        <fullName evidence="2">Uncharacterized protein</fullName>
    </submittedName>
</protein>
<name>A0A0D8HC78_9ACTN</name>
<feature type="transmembrane region" description="Helical" evidence="1">
    <location>
        <begin position="44"/>
        <end position="63"/>
    </location>
</feature>
<evidence type="ECO:0000313" key="3">
    <source>
        <dbReference type="Proteomes" id="UP000032360"/>
    </source>
</evidence>
<feature type="transmembrane region" description="Helical" evidence="1">
    <location>
        <begin position="114"/>
        <end position="135"/>
    </location>
</feature>
<reference evidence="2 3" key="1">
    <citation type="submission" date="2015-01" db="EMBL/GenBank/DDBJ databases">
        <title>Draft genome of the acidophilic iron oxidizer Acidithrix ferrooxidans strain Py-F3.</title>
        <authorList>
            <person name="Poehlein A."/>
            <person name="Eisen S."/>
            <person name="Schloemann M."/>
            <person name="Johnson B.D."/>
            <person name="Daniel R."/>
            <person name="Muehling M."/>
        </authorList>
    </citation>
    <scope>NUCLEOTIDE SEQUENCE [LARGE SCALE GENOMIC DNA]</scope>
    <source>
        <strain evidence="2 3">Py-F3</strain>
    </source>
</reference>
<dbReference type="Proteomes" id="UP000032360">
    <property type="component" value="Unassembled WGS sequence"/>
</dbReference>
<dbReference type="RefSeq" id="WP_052607177.1">
    <property type="nucleotide sequence ID" value="NZ_JXYS01000141.1"/>
</dbReference>
<evidence type="ECO:0000256" key="1">
    <source>
        <dbReference type="SAM" id="Phobius"/>
    </source>
</evidence>
<accession>A0A0D8HC78</accession>
<evidence type="ECO:0000313" key="2">
    <source>
        <dbReference type="EMBL" id="KJF15575.1"/>
    </source>
</evidence>
<dbReference type="OrthoDB" id="4408835at2"/>
<dbReference type="EMBL" id="JXYS01000141">
    <property type="protein sequence ID" value="KJF15575.1"/>
    <property type="molecule type" value="Genomic_DNA"/>
</dbReference>
<keyword evidence="1" id="KW-0812">Transmembrane</keyword>
<comment type="caution">
    <text evidence="2">The sequence shown here is derived from an EMBL/GenBank/DDBJ whole genome shotgun (WGS) entry which is preliminary data.</text>
</comment>
<proteinExistence type="predicted"/>
<keyword evidence="3" id="KW-1185">Reference proteome</keyword>
<gene>
    <name evidence="2" type="ORF">AXFE_35770</name>
</gene>
<feature type="transmembrane region" description="Helical" evidence="1">
    <location>
        <begin position="69"/>
        <end position="93"/>
    </location>
</feature>
<sequence length="137" mass="15036">MASTKENFEDRSSEPTSVDGAVNKFLRIKAVDKTSNQQEAAQKLFSVSMVISGFRCILSYVILPFVLPLFGVGATAGVGPAIGIPVGVIALAFDARGIRRFWAIGYRYKWQMTTIYLMVMGLVSYLVIVDIVHLVSK</sequence>
<organism evidence="2 3">
    <name type="scientific">Acidithrix ferrooxidans</name>
    <dbReference type="NCBI Taxonomy" id="1280514"/>
    <lineage>
        <taxon>Bacteria</taxon>
        <taxon>Bacillati</taxon>
        <taxon>Actinomycetota</taxon>
        <taxon>Acidimicrobiia</taxon>
        <taxon>Acidimicrobiales</taxon>
        <taxon>Acidimicrobiaceae</taxon>
        <taxon>Acidithrix</taxon>
    </lineage>
</organism>
<dbReference type="AlphaFoldDB" id="A0A0D8HC78"/>